<feature type="transmembrane region" description="Helical" evidence="1">
    <location>
        <begin position="111"/>
        <end position="132"/>
    </location>
</feature>
<dbReference type="OrthoDB" id="3535504at2759"/>
<dbReference type="EMBL" id="FJOG01000003">
    <property type="protein sequence ID" value="CZR52599.1"/>
    <property type="molecule type" value="Genomic_DNA"/>
</dbReference>
<organism evidence="2 3">
    <name type="scientific">Phialocephala subalpina</name>
    <dbReference type="NCBI Taxonomy" id="576137"/>
    <lineage>
        <taxon>Eukaryota</taxon>
        <taxon>Fungi</taxon>
        <taxon>Dikarya</taxon>
        <taxon>Ascomycota</taxon>
        <taxon>Pezizomycotina</taxon>
        <taxon>Leotiomycetes</taxon>
        <taxon>Helotiales</taxon>
        <taxon>Mollisiaceae</taxon>
        <taxon>Phialocephala</taxon>
        <taxon>Phialocephala fortinii species complex</taxon>
    </lineage>
</organism>
<sequence>MSTNDSIGSPGAAELNIEIAPPESIRPLPKIDSRDLEMGQPSSNHGVIVEVMTVEEGTNRQPHRKRRCFILGARQNRHCILVSIAAVEVVLGPVIYLAGMIAEHSLDWKPLFMALFAGWTVLLAIGLCVDMYSLRNIDLIKRAFWHLGSCILMRYIASTTQATADALPRDLPLIINCGLGVSLGIQKLPTTIRRDLWRGLNEVAGSFCGGVQVRFQGGSSAAGRPRISSDGE</sequence>
<gene>
    <name evidence="2" type="ORF">PAC_02476</name>
</gene>
<keyword evidence="3" id="KW-1185">Reference proteome</keyword>
<keyword evidence="1" id="KW-0472">Membrane</keyword>
<keyword evidence="1" id="KW-1133">Transmembrane helix</keyword>
<evidence type="ECO:0000313" key="2">
    <source>
        <dbReference type="EMBL" id="CZR52599.1"/>
    </source>
</evidence>
<evidence type="ECO:0000256" key="1">
    <source>
        <dbReference type="SAM" id="Phobius"/>
    </source>
</evidence>
<dbReference type="AlphaFoldDB" id="A0A1L7WIK7"/>
<reference evidence="2 3" key="1">
    <citation type="submission" date="2016-03" db="EMBL/GenBank/DDBJ databases">
        <authorList>
            <person name="Ploux O."/>
        </authorList>
    </citation>
    <scope>NUCLEOTIDE SEQUENCE [LARGE SCALE GENOMIC DNA]</scope>
    <source>
        <strain evidence="2 3">UAMH 11012</strain>
    </source>
</reference>
<proteinExistence type="predicted"/>
<evidence type="ECO:0000313" key="3">
    <source>
        <dbReference type="Proteomes" id="UP000184330"/>
    </source>
</evidence>
<dbReference type="Proteomes" id="UP000184330">
    <property type="component" value="Unassembled WGS sequence"/>
</dbReference>
<accession>A0A1L7WIK7</accession>
<protein>
    <submittedName>
        <fullName evidence="2">Uncharacterized protein</fullName>
    </submittedName>
</protein>
<feature type="transmembrane region" description="Helical" evidence="1">
    <location>
        <begin position="79"/>
        <end position="99"/>
    </location>
</feature>
<keyword evidence="1" id="KW-0812">Transmembrane</keyword>
<name>A0A1L7WIK7_9HELO</name>